<comment type="caution">
    <text evidence="2">The sequence shown here is derived from an EMBL/GenBank/DDBJ whole genome shotgun (WGS) entry which is preliminary data.</text>
</comment>
<name>A0ABP1EXG4_9FLAO</name>
<reference evidence="2 3" key="1">
    <citation type="submission" date="2024-05" db="EMBL/GenBank/DDBJ databases">
        <authorList>
            <person name="Duchaud E."/>
        </authorList>
    </citation>
    <scope>NUCLEOTIDE SEQUENCE [LARGE SCALE GENOMIC DNA]</scope>
    <source>
        <strain evidence="2">Ena-SAMPLE-TAB-13-05-2024-13:56:06:370-140308</strain>
    </source>
</reference>
<accession>A0ABP1EXG4</accession>
<keyword evidence="1" id="KW-0472">Membrane</keyword>
<gene>
    <name evidence="2" type="ORF">T190423A01A_30173</name>
</gene>
<keyword evidence="3" id="KW-1185">Reference proteome</keyword>
<proteinExistence type="predicted"/>
<dbReference type="EMBL" id="CAXJIO010000012">
    <property type="protein sequence ID" value="CAL2103059.1"/>
    <property type="molecule type" value="Genomic_DNA"/>
</dbReference>
<evidence type="ECO:0000313" key="3">
    <source>
        <dbReference type="Proteomes" id="UP001497527"/>
    </source>
</evidence>
<feature type="transmembrane region" description="Helical" evidence="1">
    <location>
        <begin position="110"/>
        <end position="129"/>
    </location>
</feature>
<feature type="transmembrane region" description="Helical" evidence="1">
    <location>
        <begin position="73"/>
        <end position="98"/>
    </location>
</feature>
<evidence type="ECO:0000313" key="2">
    <source>
        <dbReference type="EMBL" id="CAL2103059.1"/>
    </source>
</evidence>
<sequence length="176" mass="20116">MSSIILKLKKTKTSVIIKDKNILFEKMIKSKTTFIILTSTIFTWVGFIGAISFMEAWLKFQAEGVTLKIGLSIGSLVFNALNKVELILAIGILITFVLTKNNIKIGLLKIMLLPYAILLFQSFYLLPVLDKRILLIQQGFPIDKSYDHLWYVILEVIKITTLILIGIQILNRYEHK</sequence>
<evidence type="ECO:0008006" key="4">
    <source>
        <dbReference type="Google" id="ProtNLM"/>
    </source>
</evidence>
<organism evidence="2 3">
    <name type="scientific">Tenacibaculum polynesiense</name>
    <dbReference type="NCBI Taxonomy" id="3137857"/>
    <lineage>
        <taxon>Bacteria</taxon>
        <taxon>Pseudomonadati</taxon>
        <taxon>Bacteroidota</taxon>
        <taxon>Flavobacteriia</taxon>
        <taxon>Flavobacteriales</taxon>
        <taxon>Flavobacteriaceae</taxon>
        <taxon>Tenacibaculum</taxon>
    </lineage>
</organism>
<evidence type="ECO:0000256" key="1">
    <source>
        <dbReference type="SAM" id="Phobius"/>
    </source>
</evidence>
<dbReference type="Proteomes" id="UP001497527">
    <property type="component" value="Unassembled WGS sequence"/>
</dbReference>
<protein>
    <recommendedName>
        <fullName evidence="4">DUF4149 domain-containing protein</fullName>
    </recommendedName>
</protein>
<feature type="transmembrane region" description="Helical" evidence="1">
    <location>
        <begin position="149"/>
        <end position="170"/>
    </location>
</feature>
<keyword evidence="1" id="KW-1133">Transmembrane helix</keyword>
<keyword evidence="1" id="KW-0812">Transmembrane</keyword>
<feature type="transmembrane region" description="Helical" evidence="1">
    <location>
        <begin position="34"/>
        <end position="53"/>
    </location>
</feature>